<dbReference type="eggNOG" id="COG1196">
    <property type="taxonomic scope" value="Bacteria"/>
</dbReference>
<evidence type="ECO:0000313" key="3">
    <source>
        <dbReference type="Proteomes" id="UP000000333"/>
    </source>
</evidence>
<proteinExistence type="predicted"/>
<keyword evidence="3" id="KW-1185">Reference proteome</keyword>
<dbReference type="OrthoDB" id="1550809at2"/>
<feature type="coiled-coil region" evidence="1">
    <location>
        <begin position="277"/>
        <end position="304"/>
    </location>
</feature>
<dbReference type="GeneID" id="78511895"/>
<dbReference type="RefSeq" id="WP_013251319.1">
    <property type="nucleotide sequence ID" value="NC_014363.1"/>
</dbReference>
<keyword evidence="1" id="KW-0175">Coiled coil</keyword>
<reference evidence="2 3" key="1">
    <citation type="journal article" date="2010" name="Stand. Genomic Sci.">
        <title>Complete genome sequence of Olsenella uli type strain (VPI D76D-27C).</title>
        <authorList>
            <person name="Goker M."/>
            <person name="Held B."/>
            <person name="Lucas S."/>
            <person name="Nolan M."/>
            <person name="Yasawong M."/>
            <person name="Glavina Del Rio T."/>
            <person name="Tice H."/>
            <person name="Cheng J.F."/>
            <person name="Bruce D."/>
            <person name="Detter J.C."/>
            <person name="Tapia R."/>
            <person name="Han C."/>
            <person name="Goodwin L."/>
            <person name="Pitluck S."/>
            <person name="Liolios K."/>
            <person name="Ivanova N."/>
            <person name="Mavromatis K."/>
            <person name="Mikhailova N."/>
            <person name="Pati A."/>
            <person name="Chen A."/>
            <person name="Palaniappan K."/>
            <person name="Land M."/>
            <person name="Hauser L."/>
            <person name="Chang Y.J."/>
            <person name="Jeffries C.D."/>
            <person name="Rohde M."/>
            <person name="Sikorski J."/>
            <person name="Pukall R."/>
            <person name="Woyke T."/>
            <person name="Bristow J."/>
            <person name="Eisen J.A."/>
            <person name="Markowitz V."/>
            <person name="Hugenholtz P."/>
            <person name="Kyrpides N.C."/>
            <person name="Klenk H.P."/>
            <person name="Lapidus A."/>
        </authorList>
    </citation>
    <scope>NUCLEOTIDE SEQUENCE [LARGE SCALE GENOMIC DNA]</scope>
    <source>
        <strain evidence="3">ATCC 49627 / DSM 7084 / CIP 109912 / JCM 12494 / NCIMB 702895 / VPI D76D-27C</strain>
    </source>
</reference>
<dbReference type="HOGENOM" id="CLU_558867_0_0_11"/>
<dbReference type="KEGG" id="ols:Olsu_0446"/>
<evidence type="ECO:0008006" key="4">
    <source>
        <dbReference type="Google" id="ProtNLM"/>
    </source>
</evidence>
<dbReference type="Gene3D" id="3.40.50.300">
    <property type="entry name" value="P-loop containing nucleotide triphosphate hydrolases"/>
    <property type="match status" value="1"/>
</dbReference>
<name>E1QYV3_OLSUV</name>
<protein>
    <recommendedName>
        <fullName evidence="4">Rad50/SbcC-type AAA domain-containing protein</fullName>
    </recommendedName>
</protein>
<dbReference type="EMBL" id="CP002106">
    <property type="protein sequence ID" value="ADK67567.1"/>
    <property type="molecule type" value="Genomic_DNA"/>
</dbReference>
<dbReference type="STRING" id="633147.Olsu_0446"/>
<evidence type="ECO:0000313" key="2">
    <source>
        <dbReference type="EMBL" id="ADK67567.1"/>
    </source>
</evidence>
<dbReference type="AlphaFoldDB" id="E1QYV3"/>
<dbReference type="Proteomes" id="UP000000333">
    <property type="component" value="Chromosome"/>
</dbReference>
<organism evidence="2 3">
    <name type="scientific">Olsenella uli (strain ATCC 49627 / DSM 7084 / CCUG 31166 / CIP 109912 / JCM 12494 / LMG 11480 / NCIMB 702895 / VPI D76D-27C)</name>
    <name type="common">Lactobacillus uli</name>
    <dbReference type="NCBI Taxonomy" id="633147"/>
    <lineage>
        <taxon>Bacteria</taxon>
        <taxon>Bacillati</taxon>
        <taxon>Actinomycetota</taxon>
        <taxon>Coriobacteriia</taxon>
        <taxon>Coriobacteriales</taxon>
        <taxon>Atopobiaceae</taxon>
        <taxon>Olsenella</taxon>
    </lineage>
</organism>
<sequence>MVIESLDIHEGMFVKSFAFGDGLTVISSNNVNNVGKTTLVRLVLYALGEEVSMTQGFDPQKLVTRLVITTDAGKRLELEREGNTITVTGDGEPQRFIPSLEAREIKKCIYGIENGEIADNLLGAHYIDQDRGWTLLNRGKVIGDIRFSIEALLRGLSGGDYGRQLLRLRELDAEIDKYKFFVEATGYKDRMVDIPDTKEMAPDKSRDRERLTQLRIQSASLKKRIATIRRAQNGNKRFVDYIVDMGLRVRTDDGEVAITPDNLLYFTDNDRYLNGEVLELTTEKKRVDERIEELKARLQEYEGALFPVPRVDTREFDRQIAGMKLDLPAYEAILKSLRDEKAAIKRAMKQPFAVGNELFDSITTTIDDYCAELGIEEYFRKDSKGLLTKTLKRKSGTNYHLLVFAFRLAYADAVRRICNVRLPLIIDSIRGREMSRENFEKCVALLEEHFSDYQIIIASISAEGISSGRTIVLTSKVMEGAEIDPALASESE</sequence>
<gene>
    <name evidence="2" type="ordered locus">Olsu_0446</name>
</gene>
<accession>E1QYV3</accession>
<evidence type="ECO:0000256" key="1">
    <source>
        <dbReference type="SAM" id="Coils"/>
    </source>
</evidence>
<dbReference type="InterPro" id="IPR027417">
    <property type="entry name" value="P-loop_NTPase"/>
</dbReference>